<protein>
    <recommendedName>
        <fullName evidence="3">protein O-GlcNAc transferase</fullName>
        <ecNumber evidence="3">2.4.1.255</ecNumber>
    </recommendedName>
</protein>
<dbReference type="InterPro" id="IPR011990">
    <property type="entry name" value="TPR-like_helical_dom_sf"/>
</dbReference>
<dbReference type="RefSeq" id="WP_011317230.1">
    <property type="nucleotide sequence ID" value="NZ_JACKZP010000044.1"/>
</dbReference>
<comment type="pathway">
    <text evidence="1">Protein modification; protein glycosylation.</text>
</comment>
<dbReference type="Gene3D" id="3.40.50.11380">
    <property type="match status" value="1"/>
</dbReference>
<dbReference type="Gene3D" id="1.25.40.10">
    <property type="entry name" value="Tetratricopeptide repeat domain"/>
    <property type="match status" value="1"/>
</dbReference>
<feature type="repeat" description="TPR" evidence="8">
    <location>
        <begin position="7"/>
        <end position="40"/>
    </location>
</feature>
<evidence type="ECO:0000256" key="8">
    <source>
        <dbReference type="PROSITE-ProRule" id="PRU00339"/>
    </source>
</evidence>
<keyword evidence="6" id="KW-0677">Repeat</keyword>
<reference evidence="10 11" key="1">
    <citation type="submission" date="2019-11" db="EMBL/GenBank/DDBJ databases">
        <title>Comparison of genomes from free-living endosymbiotic cyanobacteria isolated from Azolla.</title>
        <authorList>
            <person name="Thiel T."/>
            <person name="Pratte B."/>
        </authorList>
    </citation>
    <scope>NUCLEOTIDE SEQUENCE [LARGE SCALE GENOMIC DNA]</scope>
    <source>
        <strain evidence="10 11">N2B</strain>
    </source>
</reference>
<dbReference type="SUPFAM" id="SSF48452">
    <property type="entry name" value="TPR-like"/>
    <property type="match status" value="1"/>
</dbReference>
<dbReference type="PANTHER" id="PTHR44835">
    <property type="entry name" value="UDP-N-ACETYLGLUCOSAMINE--PEPTIDE N-ACETYLGLUCOSAMINYLTRANSFERASE SPINDLY-RELATED"/>
    <property type="match status" value="1"/>
</dbReference>
<keyword evidence="4" id="KW-0328">Glycosyltransferase</keyword>
<proteinExistence type="inferred from homology"/>
<evidence type="ECO:0000256" key="1">
    <source>
        <dbReference type="ARBA" id="ARBA00004922"/>
    </source>
</evidence>
<organism evidence="10 11">
    <name type="scientific">Trichormus variabilis N2B</name>
    <dbReference type="NCBI Taxonomy" id="2681315"/>
    <lineage>
        <taxon>Bacteria</taxon>
        <taxon>Bacillati</taxon>
        <taxon>Cyanobacteriota</taxon>
        <taxon>Cyanophyceae</taxon>
        <taxon>Nostocales</taxon>
        <taxon>Nostocaceae</taxon>
        <taxon>Trichormus</taxon>
    </lineage>
</organism>
<evidence type="ECO:0000313" key="11">
    <source>
        <dbReference type="Proteomes" id="UP000570851"/>
    </source>
</evidence>
<comment type="similarity">
    <text evidence="2">Belongs to the glycosyltransferase 41 family. O-GlcNAc transferase subfamily.</text>
</comment>
<evidence type="ECO:0000256" key="3">
    <source>
        <dbReference type="ARBA" id="ARBA00011970"/>
    </source>
</evidence>
<feature type="domain" description="O-GlcNAc transferase C-terminal" evidence="9">
    <location>
        <begin position="361"/>
        <end position="527"/>
    </location>
</feature>
<sequence>MISLSTPNHYHQRAEKYFFTGNYIQAASLYEEAISIEPDIKSYYWYLGLILLLQGQEVEAQTTWFMAMMDGEAEQVEEWNTELVTILKTEAERQEEREEYSVAEKIRRNIKEISPQDIHNLLHLVLLSIKLEIYTGNDLQELKVIDILQGNSTVEVSLDLLTQLVKATLDYAPVHPSTLNFLETCLPYFKKDPKDLLIILMPSAIEIAYSKRLPGIAAQMCELYLKLSPNNTEIIGQLSSFYQNSNQFKKGIETARLYYSLVEEFADKVFANRQVLRGLISAGGHWEESCSVNKIQESLIASLIENQPTYLDNVRVSRLFNANFYSAYLQDNPRKNRNIQNCLLQVCQANIDNYAKEQVEKYIYGHLERRKQERTNNKIRIGYLSYCLKSHSVGWLARWLFEHHDRSKFEINAYFINTNPDLDPLHEWYLSKVDKAYKSTNTSELAEQIYQDEIDILIDLDSITLDISCEVIGMKPAPVQVTWLGWDASGSPSVDYFIADPYVLPESAQEYYKEKIWRLPQSYIAVDGFEVSVPTVTREELDIPHDAVVYLCGQRGFKRHPDITRLQLKIIKEVPNSYFLIKGISDEDSIKLFFDGLADEEGVDTSRLRFLPIVMSESIHRANLDIADIVLDTYPYNGATTTLETLWMCIPMVTRVGEQFAARNSYTMMMNAGITEGIAWTDDEYIEWGVRLGKDEALRQQIAWKLRQSRKTSPLWNGKQFTREMEKAFTQMWEIYTSS</sequence>
<keyword evidence="5 10" id="KW-0808">Transferase</keyword>
<evidence type="ECO:0000256" key="6">
    <source>
        <dbReference type="ARBA" id="ARBA00022737"/>
    </source>
</evidence>
<keyword evidence="7 8" id="KW-0802">TPR repeat</keyword>
<name>A0ABR6S8Y5_ANAVA</name>
<dbReference type="EMBL" id="JACKZP010000044">
    <property type="protein sequence ID" value="MBC1302851.1"/>
    <property type="molecule type" value="Genomic_DNA"/>
</dbReference>
<evidence type="ECO:0000313" key="10">
    <source>
        <dbReference type="EMBL" id="MBC1302851.1"/>
    </source>
</evidence>
<dbReference type="InterPro" id="IPR019734">
    <property type="entry name" value="TPR_rpt"/>
</dbReference>
<dbReference type="PANTHER" id="PTHR44835:SF1">
    <property type="entry name" value="PROTEIN O-GLCNAC TRANSFERASE"/>
    <property type="match status" value="1"/>
</dbReference>
<dbReference type="PROSITE" id="PS50005">
    <property type="entry name" value="TPR"/>
    <property type="match status" value="1"/>
</dbReference>
<dbReference type="EC" id="2.4.1.255" evidence="3"/>
<dbReference type="InterPro" id="IPR029489">
    <property type="entry name" value="OGT/SEC/SPY_C"/>
</dbReference>
<dbReference type="GO" id="GO:0016740">
    <property type="term" value="F:transferase activity"/>
    <property type="evidence" value="ECO:0007669"/>
    <property type="project" value="UniProtKB-KW"/>
</dbReference>
<gene>
    <name evidence="10" type="ORF">GNE12_13110</name>
</gene>
<dbReference type="Proteomes" id="UP000570851">
    <property type="component" value="Unassembled WGS sequence"/>
</dbReference>
<comment type="caution">
    <text evidence="10">The sequence shown here is derived from an EMBL/GenBank/DDBJ whole genome shotgun (WGS) entry which is preliminary data.</text>
</comment>
<dbReference type="GeneID" id="58722995"/>
<evidence type="ECO:0000259" key="9">
    <source>
        <dbReference type="Pfam" id="PF13844"/>
    </source>
</evidence>
<evidence type="ECO:0000256" key="2">
    <source>
        <dbReference type="ARBA" id="ARBA00005386"/>
    </source>
</evidence>
<dbReference type="Gene3D" id="3.40.50.2000">
    <property type="entry name" value="Glycogen Phosphorylase B"/>
    <property type="match status" value="1"/>
</dbReference>
<dbReference type="InterPro" id="IPR051939">
    <property type="entry name" value="Glycosyltr_41/O-GlcNAc_trsf"/>
</dbReference>
<evidence type="ECO:0000256" key="5">
    <source>
        <dbReference type="ARBA" id="ARBA00022679"/>
    </source>
</evidence>
<evidence type="ECO:0000256" key="7">
    <source>
        <dbReference type="ARBA" id="ARBA00022803"/>
    </source>
</evidence>
<evidence type="ECO:0000256" key="4">
    <source>
        <dbReference type="ARBA" id="ARBA00022676"/>
    </source>
</evidence>
<keyword evidence="11" id="KW-1185">Reference proteome</keyword>
<dbReference type="Pfam" id="PF13844">
    <property type="entry name" value="Glyco_transf_41"/>
    <property type="match status" value="2"/>
</dbReference>
<feature type="domain" description="O-GlcNAc transferase C-terminal" evidence="9">
    <location>
        <begin position="533"/>
        <end position="725"/>
    </location>
</feature>
<accession>A0ABR6S8Y5</accession>